<dbReference type="Gene3D" id="2.40.100.10">
    <property type="entry name" value="Cyclophilin-like"/>
    <property type="match status" value="1"/>
</dbReference>
<protein>
    <recommendedName>
        <fullName evidence="1">peptidylprolyl isomerase</fullName>
        <ecNumber evidence="1">5.2.1.8</ecNumber>
    </recommendedName>
</protein>
<sequence>MASQNEERRQREERRRRHAYEVRQGVHTTRRARRVRDNWIAVGASVAVVAAAVVLHVVVGSSSGVEAPEATATASTPEPTSTSGQNSGEVPDIELSEGRSWQGEIVVNDDVSLGIELDGAAAPQGVASFVSLTQSGFYDGLSCPRLTTGGFFVLQCGSPDGTLSGTPGYSYGPIENAPSDDVYPAGTIAMARVADDGYSMGSQFFIVYEDTTISSDSAGGYTVLGHVTSGLDELRSTITDEGVEGDATDGAPAVETIMTSVTVE</sequence>
<keyword evidence="5" id="KW-0812">Transmembrane</keyword>
<feature type="transmembrane region" description="Helical" evidence="5">
    <location>
        <begin position="39"/>
        <end position="59"/>
    </location>
</feature>
<evidence type="ECO:0000259" key="6">
    <source>
        <dbReference type="PROSITE" id="PS50072"/>
    </source>
</evidence>
<dbReference type="InterPro" id="IPR002130">
    <property type="entry name" value="Cyclophilin-type_PPIase_dom"/>
</dbReference>
<evidence type="ECO:0000256" key="4">
    <source>
        <dbReference type="SAM" id="MobiDB-lite"/>
    </source>
</evidence>
<keyword evidence="2" id="KW-0697">Rotamase</keyword>
<keyword evidence="5" id="KW-1133">Transmembrane helix</keyword>
<feature type="domain" description="PPIase cyclophilin-type" evidence="6">
    <location>
        <begin position="113"/>
        <end position="263"/>
    </location>
</feature>
<dbReference type="GO" id="GO:0003755">
    <property type="term" value="F:peptidyl-prolyl cis-trans isomerase activity"/>
    <property type="evidence" value="ECO:0007669"/>
    <property type="project" value="UniProtKB-KW"/>
</dbReference>
<gene>
    <name evidence="7" type="ORF">FM119_05110</name>
</gene>
<dbReference type="SUPFAM" id="SSF50891">
    <property type="entry name" value="Cyclophilin-like"/>
    <property type="match status" value="1"/>
</dbReference>
<evidence type="ECO:0000256" key="1">
    <source>
        <dbReference type="ARBA" id="ARBA00013194"/>
    </source>
</evidence>
<dbReference type="PANTHER" id="PTHR43246">
    <property type="entry name" value="PEPTIDYL-PROLYL CIS-TRANS ISOMERASE CYP38, CHLOROPLASTIC"/>
    <property type="match status" value="1"/>
</dbReference>
<keyword evidence="5" id="KW-0472">Membrane</keyword>
<keyword evidence="3 7" id="KW-0413">Isomerase</keyword>
<dbReference type="PROSITE" id="PS50072">
    <property type="entry name" value="CSA_PPIASE_2"/>
    <property type="match status" value="1"/>
</dbReference>
<dbReference type="EC" id="5.2.1.8" evidence="1"/>
<keyword evidence="8" id="KW-1185">Reference proteome</keyword>
<accession>A0A1R4J3I5</accession>
<dbReference type="CDD" id="cd00317">
    <property type="entry name" value="cyclophilin"/>
    <property type="match status" value="1"/>
</dbReference>
<dbReference type="InterPro" id="IPR029000">
    <property type="entry name" value="Cyclophilin-like_dom_sf"/>
</dbReference>
<feature type="compositionally biased region" description="Low complexity" evidence="4">
    <location>
        <begin position="65"/>
        <end position="83"/>
    </location>
</feature>
<dbReference type="AlphaFoldDB" id="A0A1R4J3I5"/>
<evidence type="ECO:0000313" key="7">
    <source>
        <dbReference type="EMBL" id="SJN26589.1"/>
    </source>
</evidence>
<dbReference type="RefSeq" id="WP_087136611.1">
    <property type="nucleotide sequence ID" value="NZ_FUKR01000032.1"/>
</dbReference>
<dbReference type="OrthoDB" id="5507614at2"/>
<feature type="region of interest" description="Disordered" evidence="4">
    <location>
        <begin position="65"/>
        <end position="92"/>
    </location>
</feature>
<dbReference type="Proteomes" id="UP000196778">
    <property type="component" value="Unassembled WGS sequence"/>
</dbReference>
<name>A0A1R4J3I5_9MICO</name>
<reference evidence="8" key="1">
    <citation type="submission" date="2017-02" db="EMBL/GenBank/DDBJ databases">
        <authorList>
            <person name="Dridi B."/>
        </authorList>
    </citation>
    <scope>NUCLEOTIDE SEQUENCE [LARGE SCALE GENOMIC DNA]</scope>
    <source>
        <strain evidence="8">EB411</strain>
    </source>
</reference>
<evidence type="ECO:0000256" key="5">
    <source>
        <dbReference type="SAM" id="Phobius"/>
    </source>
</evidence>
<dbReference type="Pfam" id="PF00160">
    <property type="entry name" value="Pro_isomerase"/>
    <property type="match status" value="1"/>
</dbReference>
<organism evidence="7 8">
    <name type="scientific">Mycetocola reblochoni REB411</name>
    <dbReference type="NCBI Taxonomy" id="1255698"/>
    <lineage>
        <taxon>Bacteria</taxon>
        <taxon>Bacillati</taxon>
        <taxon>Actinomycetota</taxon>
        <taxon>Actinomycetes</taxon>
        <taxon>Micrococcales</taxon>
        <taxon>Microbacteriaceae</taxon>
        <taxon>Mycetocola</taxon>
    </lineage>
</organism>
<proteinExistence type="predicted"/>
<dbReference type="EMBL" id="FUKR01000032">
    <property type="protein sequence ID" value="SJN26589.1"/>
    <property type="molecule type" value="Genomic_DNA"/>
</dbReference>
<dbReference type="InterPro" id="IPR044665">
    <property type="entry name" value="E_coli_cyclophilin_A-like"/>
</dbReference>
<evidence type="ECO:0000313" key="8">
    <source>
        <dbReference type="Proteomes" id="UP000196778"/>
    </source>
</evidence>
<evidence type="ECO:0000256" key="2">
    <source>
        <dbReference type="ARBA" id="ARBA00023110"/>
    </source>
</evidence>
<evidence type="ECO:0000256" key="3">
    <source>
        <dbReference type="ARBA" id="ARBA00023235"/>
    </source>
</evidence>